<gene>
    <name evidence="19" type="ORF">Cha6605_5803</name>
</gene>
<organism evidence="19 20">
    <name type="scientific">Chamaesiphon minutus (strain ATCC 27169 / PCC 6605)</name>
    <dbReference type="NCBI Taxonomy" id="1173020"/>
    <lineage>
        <taxon>Bacteria</taxon>
        <taxon>Bacillati</taxon>
        <taxon>Cyanobacteriota</taxon>
        <taxon>Cyanophyceae</taxon>
        <taxon>Gomontiellales</taxon>
        <taxon>Chamaesiphonaceae</taxon>
        <taxon>Chamaesiphon</taxon>
    </lineage>
</organism>
<evidence type="ECO:0000256" key="12">
    <source>
        <dbReference type="ARBA" id="ARBA00023136"/>
    </source>
</evidence>
<evidence type="ECO:0000256" key="10">
    <source>
        <dbReference type="ARBA" id="ARBA00022989"/>
    </source>
</evidence>
<evidence type="ECO:0000256" key="11">
    <source>
        <dbReference type="ARBA" id="ARBA00023098"/>
    </source>
</evidence>
<evidence type="ECO:0000256" key="15">
    <source>
        <dbReference type="ARBA" id="ARBA00066964"/>
    </source>
</evidence>
<keyword evidence="11" id="KW-0443">Lipid metabolism</keyword>
<evidence type="ECO:0000256" key="4">
    <source>
        <dbReference type="ARBA" id="ARBA00022516"/>
    </source>
</evidence>
<dbReference type="eggNOG" id="COG1215">
    <property type="taxonomic scope" value="Bacteria"/>
</dbReference>
<dbReference type="PANTHER" id="PTHR43867:SF2">
    <property type="entry name" value="CELLULOSE SYNTHASE CATALYTIC SUBUNIT A [UDP-FORMING]"/>
    <property type="match status" value="1"/>
</dbReference>
<sequence>MADRSLPLTIENPTQRPIDWSVGMGYRRLKAATILGGLWLGVAALHLISWGYLIAWGISSVFCWRALRLVATKVAPPQILIPPQTYPFISMAIAAKNEAAVIANLVENLCSLDYPADRYEIWAIDDNSTDRTPEILDDLAQKYPQLQVLHRTDRDSGGKSGALNQVLALMQGEIIGVFDADAKVTPDFLNRVLAYFQNETVGAIQLRKAITNSETNFLTRGQRAEMALDAYLQQQRTSSGGIGELRGNGQFVRRTALTDCDGWNEQTITDDLDLTIRLHLTGWDIALMPYPPVGEEGVTTVKALWHQRNRWAEGGFQRYLDYWEPIASNRMGTKKTLDLLSFLSIQYLLPPAGIPDFIMAFWLKHPPLLLPMTASLGVALPLWGIWVGLRRSYRQAEDLGAATEKRTESIGRLVVQTAIGSMFILHWLIVMPLAIARMAILPKRLKWVKTLRQADL</sequence>
<keyword evidence="6 19" id="KW-0808">Transferase</keyword>
<keyword evidence="4" id="KW-0444">Lipid biosynthesis</keyword>
<keyword evidence="5" id="KW-0328">Glycosyltransferase</keyword>
<dbReference type="HOGENOM" id="CLU_037834_0_0_3"/>
<comment type="cofactor">
    <cofactor evidence="1">
        <name>Mg(2+)</name>
        <dbReference type="ChEBI" id="CHEBI:18420"/>
    </cofactor>
</comment>
<dbReference type="GO" id="GO:0006071">
    <property type="term" value="P:glycerol metabolic process"/>
    <property type="evidence" value="ECO:0007669"/>
    <property type="project" value="UniProtKB-KW"/>
</dbReference>
<evidence type="ECO:0000256" key="8">
    <source>
        <dbReference type="ARBA" id="ARBA00022798"/>
    </source>
</evidence>
<dbReference type="EMBL" id="CP003600">
    <property type="protein sequence ID" value="AFY96658.1"/>
    <property type="molecule type" value="Genomic_DNA"/>
</dbReference>
<dbReference type="GO" id="GO:0016758">
    <property type="term" value="F:hexosyltransferase activity"/>
    <property type="evidence" value="ECO:0007669"/>
    <property type="project" value="TreeGrafter"/>
</dbReference>
<evidence type="ECO:0000313" key="19">
    <source>
        <dbReference type="EMBL" id="AFY96658.1"/>
    </source>
</evidence>
<keyword evidence="13" id="KW-0119">Carbohydrate metabolism</keyword>
<feature type="transmembrane region" description="Helical" evidence="18">
    <location>
        <begin position="368"/>
        <end position="389"/>
    </location>
</feature>
<dbReference type="AlphaFoldDB" id="K9UPN8"/>
<evidence type="ECO:0000256" key="13">
    <source>
        <dbReference type="ARBA" id="ARBA00023277"/>
    </source>
</evidence>
<dbReference type="EC" id="2.4.1.336" evidence="15"/>
<dbReference type="InterPro" id="IPR050321">
    <property type="entry name" value="Glycosyltr_2/OpgH_subfam"/>
</dbReference>
<comment type="similarity">
    <text evidence="3">Belongs to the glycosyltransferase 2 family.</text>
</comment>
<dbReference type="RefSeq" id="WP_015162733.1">
    <property type="nucleotide sequence ID" value="NC_019697.1"/>
</dbReference>
<evidence type="ECO:0000256" key="9">
    <source>
        <dbReference type="ARBA" id="ARBA00022842"/>
    </source>
</evidence>
<dbReference type="GO" id="GO:0046467">
    <property type="term" value="P:membrane lipid biosynthetic process"/>
    <property type="evidence" value="ECO:0007669"/>
    <property type="project" value="UniProtKB-ARBA"/>
</dbReference>
<feature type="transmembrane region" description="Helical" evidence="18">
    <location>
        <begin position="410"/>
        <end position="435"/>
    </location>
</feature>
<evidence type="ECO:0000256" key="16">
    <source>
        <dbReference type="ARBA" id="ARBA00068721"/>
    </source>
</evidence>
<feature type="transmembrane region" description="Helical" evidence="18">
    <location>
        <begin position="34"/>
        <end position="58"/>
    </location>
</feature>
<keyword evidence="12 18" id="KW-0472">Membrane</keyword>
<evidence type="ECO:0000256" key="7">
    <source>
        <dbReference type="ARBA" id="ARBA00022692"/>
    </source>
</evidence>
<proteinExistence type="inferred from homology"/>
<dbReference type="Pfam" id="PF13641">
    <property type="entry name" value="Glyco_tranf_2_3"/>
    <property type="match status" value="1"/>
</dbReference>
<dbReference type="Gene3D" id="3.90.550.10">
    <property type="entry name" value="Spore Coat Polysaccharide Biosynthesis Protein SpsA, Chain A"/>
    <property type="match status" value="1"/>
</dbReference>
<keyword evidence="8" id="KW-0319">Glycerol metabolism</keyword>
<evidence type="ECO:0000256" key="1">
    <source>
        <dbReference type="ARBA" id="ARBA00001946"/>
    </source>
</evidence>
<name>K9UPN8_CHAP6</name>
<dbReference type="CDD" id="cd06423">
    <property type="entry name" value="CESA_like"/>
    <property type="match status" value="1"/>
</dbReference>
<dbReference type="SUPFAM" id="SSF53448">
    <property type="entry name" value="Nucleotide-diphospho-sugar transferases"/>
    <property type="match status" value="1"/>
</dbReference>
<dbReference type="FunFam" id="3.90.550.10:FF:000164">
    <property type="entry name" value="Beta-(1-3)-glucosyl transferase"/>
    <property type="match status" value="1"/>
</dbReference>
<evidence type="ECO:0000256" key="6">
    <source>
        <dbReference type="ARBA" id="ARBA00022679"/>
    </source>
</evidence>
<dbReference type="GO" id="GO:0005886">
    <property type="term" value="C:plasma membrane"/>
    <property type="evidence" value="ECO:0007669"/>
    <property type="project" value="TreeGrafter"/>
</dbReference>
<keyword evidence="9" id="KW-0460">Magnesium</keyword>
<dbReference type="STRING" id="1173020.Cha6605_5803"/>
<dbReference type="KEGG" id="cmp:Cha6605_5803"/>
<dbReference type="InterPro" id="IPR029044">
    <property type="entry name" value="Nucleotide-diphossugar_trans"/>
</dbReference>
<accession>K9UPN8</accession>
<evidence type="ECO:0000256" key="14">
    <source>
        <dbReference type="ARBA" id="ARBA00053004"/>
    </source>
</evidence>
<keyword evidence="10 18" id="KW-1133">Transmembrane helix</keyword>
<dbReference type="PATRIC" id="fig|1173020.3.peg.6679"/>
<keyword evidence="20" id="KW-1185">Reference proteome</keyword>
<keyword evidence="7 18" id="KW-0812">Transmembrane</keyword>
<evidence type="ECO:0000256" key="18">
    <source>
        <dbReference type="SAM" id="Phobius"/>
    </source>
</evidence>
<evidence type="ECO:0000313" key="20">
    <source>
        <dbReference type="Proteomes" id="UP000010366"/>
    </source>
</evidence>
<evidence type="ECO:0000256" key="17">
    <source>
        <dbReference type="ARBA" id="ARBA00078564"/>
    </source>
</evidence>
<comment type="subcellular location">
    <subcellularLocation>
        <location evidence="2">Membrane</location>
        <topology evidence="2">Multi-pass membrane protein</topology>
    </subcellularLocation>
</comment>
<reference evidence="19 20" key="1">
    <citation type="submission" date="2012-05" db="EMBL/GenBank/DDBJ databases">
        <title>Finished chromosome of genome of Chamaesiphon sp. PCC 6605.</title>
        <authorList>
            <consortium name="US DOE Joint Genome Institute"/>
            <person name="Gugger M."/>
            <person name="Coursin T."/>
            <person name="Rippka R."/>
            <person name="Tandeau De Marsac N."/>
            <person name="Huntemann M."/>
            <person name="Wei C.-L."/>
            <person name="Han J."/>
            <person name="Detter J.C."/>
            <person name="Han C."/>
            <person name="Tapia R."/>
            <person name="Chen A."/>
            <person name="Kyrpides N."/>
            <person name="Mavromatis K."/>
            <person name="Markowitz V."/>
            <person name="Szeto E."/>
            <person name="Ivanova N."/>
            <person name="Pagani I."/>
            <person name="Pati A."/>
            <person name="Goodwin L."/>
            <person name="Nordberg H.P."/>
            <person name="Cantor M.N."/>
            <person name="Hua S.X."/>
            <person name="Woyke T."/>
            <person name="Kerfeld C.A."/>
        </authorList>
    </citation>
    <scope>NUCLEOTIDE SEQUENCE [LARGE SCALE GENOMIC DNA]</scope>
    <source>
        <strain evidence="20">ATCC 27169 / PCC 6605</strain>
    </source>
</reference>
<evidence type="ECO:0000256" key="3">
    <source>
        <dbReference type="ARBA" id="ARBA00006739"/>
    </source>
</evidence>
<evidence type="ECO:0000256" key="2">
    <source>
        <dbReference type="ARBA" id="ARBA00004141"/>
    </source>
</evidence>
<protein>
    <recommendedName>
        <fullName evidence="16">Beta-monoglucosyldiacylglycerol synthase</fullName>
        <ecNumber evidence="15">2.4.1.336</ecNumber>
    </recommendedName>
    <alternativeName>
        <fullName evidence="17">UDP-glucose:1,2-diacylglycerol 3-beta-D-glucosyltransferase</fullName>
    </alternativeName>
</protein>
<dbReference type="OrthoDB" id="9766299at2"/>
<evidence type="ECO:0000256" key="5">
    <source>
        <dbReference type="ARBA" id="ARBA00022676"/>
    </source>
</evidence>
<dbReference type="Proteomes" id="UP000010366">
    <property type="component" value="Chromosome"/>
</dbReference>
<dbReference type="PANTHER" id="PTHR43867">
    <property type="entry name" value="CELLULOSE SYNTHASE CATALYTIC SUBUNIT A [UDP-FORMING]"/>
    <property type="match status" value="1"/>
</dbReference>
<comment type="catalytic activity">
    <reaction evidence="14">
        <text>a 1,2-diacyl-sn-glycerol + UDP-alpha-D-glucose = a 1,2-diacyl-3-O-(beta-D-glucopyranosyl)-sn-glycerol + UDP + H(+)</text>
        <dbReference type="Rhea" id="RHEA:17285"/>
        <dbReference type="ChEBI" id="CHEBI:15378"/>
        <dbReference type="ChEBI" id="CHEBI:17815"/>
        <dbReference type="ChEBI" id="CHEBI:58223"/>
        <dbReference type="ChEBI" id="CHEBI:58885"/>
        <dbReference type="ChEBI" id="CHEBI:75799"/>
        <dbReference type="EC" id="2.4.1.336"/>
    </reaction>
</comment>